<feature type="domain" description="COG complex component COG2 C-terminal" evidence="10">
    <location>
        <begin position="231"/>
        <end position="522"/>
    </location>
</feature>
<comment type="caution">
    <text evidence="11">The sequence shown here is derived from an EMBL/GenBank/DDBJ whole genome shotgun (WGS) entry which is preliminary data.</text>
</comment>
<reference evidence="11" key="1">
    <citation type="journal article" date="2016" name="Nat. Genet.">
        <title>A high-quality carrot genome assembly provides new insights into carotenoid accumulation and asterid genome evolution.</title>
        <authorList>
            <person name="Iorizzo M."/>
            <person name="Ellison S."/>
            <person name="Senalik D."/>
            <person name="Zeng P."/>
            <person name="Satapoomin P."/>
            <person name="Huang J."/>
            <person name="Bowman M."/>
            <person name="Iovene M."/>
            <person name="Sanseverino W."/>
            <person name="Cavagnaro P."/>
            <person name="Yildiz M."/>
            <person name="Macko-Podgorni A."/>
            <person name="Moranska E."/>
            <person name="Grzebelus E."/>
            <person name="Grzebelus D."/>
            <person name="Ashrafi H."/>
            <person name="Zheng Z."/>
            <person name="Cheng S."/>
            <person name="Spooner D."/>
            <person name="Van Deynze A."/>
            <person name="Simon P."/>
        </authorList>
    </citation>
    <scope>NUCLEOTIDE SEQUENCE [LARGE SCALE GENOMIC DNA]</scope>
    <source>
        <tissue evidence="11">Leaf</tissue>
    </source>
</reference>
<dbReference type="Gramene" id="KZM89146">
    <property type="protein sequence ID" value="KZM89146"/>
    <property type="gene ID" value="DCAR_026221"/>
</dbReference>
<evidence type="ECO:0000256" key="7">
    <source>
        <dbReference type="ARBA" id="ARBA00023136"/>
    </source>
</evidence>
<gene>
    <name evidence="11" type="ORF">DCAR_026221</name>
</gene>
<proteinExistence type="inferred from homology"/>
<dbReference type="OMA" id="IASRFEY"/>
<dbReference type="InterPro" id="IPR009316">
    <property type="entry name" value="COG2"/>
</dbReference>
<dbReference type="GO" id="GO:0007030">
    <property type="term" value="P:Golgi organization"/>
    <property type="evidence" value="ECO:0007669"/>
    <property type="project" value="InterPro"/>
</dbReference>
<dbReference type="Pfam" id="PF06148">
    <property type="entry name" value="COG2_N"/>
    <property type="match status" value="1"/>
</dbReference>
<dbReference type="GO" id="GO:0042803">
    <property type="term" value="F:protein homodimerization activity"/>
    <property type="evidence" value="ECO:0007669"/>
    <property type="project" value="EnsemblPlants"/>
</dbReference>
<evidence type="ECO:0000313" key="11">
    <source>
        <dbReference type="EMBL" id="KZM89146.1"/>
    </source>
</evidence>
<organism evidence="11">
    <name type="scientific">Daucus carota subsp. sativus</name>
    <name type="common">Carrot</name>
    <dbReference type="NCBI Taxonomy" id="79200"/>
    <lineage>
        <taxon>Eukaryota</taxon>
        <taxon>Viridiplantae</taxon>
        <taxon>Streptophyta</taxon>
        <taxon>Embryophyta</taxon>
        <taxon>Tracheophyta</taxon>
        <taxon>Spermatophyta</taxon>
        <taxon>Magnoliopsida</taxon>
        <taxon>eudicotyledons</taxon>
        <taxon>Gunneridae</taxon>
        <taxon>Pentapetalae</taxon>
        <taxon>asterids</taxon>
        <taxon>campanulids</taxon>
        <taxon>Apiales</taxon>
        <taxon>Apiaceae</taxon>
        <taxon>Apioideae</taxon>
        <taxon>Scandiceae</taxon>
        <taxon>Daucinae</taxon>
        <taxon>Daucus</taxon>
        <taxon>Daucus sect. Daucus</taxon>
    </lineage>
</organism>
<dbReference type="PANTHER" id="PTHR12961:SF0">
    <property type="entry name" value="CONSERVED OLIGOMERIC GOLGI COMPLEX SUBUNIT 2"/>
    <property type="match status" value="1"/>
</dbReference>
<dbReference type="InterPro" id="IPR024603">
    <property type="entry name" value="COG_complex_COG2_C"/>
</dbReference>
<comment type="similarity">
    <text evidence="2">Belongs to the COG2 family.</text>
</comment>
<name>A0A164UNS3_DAUCS</name>
<keyword evidence="7" id="KW-0472">Membrane</keyword>
<evidence type="ECO:0000256" key="2">
    <source>
        <dbReference type="ARBA" id="ARBA00007603"/>
    </source>
</evidence>
<dbReference type="EMBL" id="LNRQ01000007">
    <property type="protein sequence ID" value="KZM89146.1"/>
    <property type="molecule type" value="Genomic_DNA"/>
</dbReference>
<feature type="domain" description="Conserved oligomeric Golgi complex subunit 2 N-terminal" evidence="9">
    <location>
        <begin position="32"/>
        <end position="105"/>
    </location>
</feature>
<dbReference type="PANTHER" id="PTHR12961">
    <property type="entry name" value="CONSERVED OLIGOMERIC GOLGI COMPLEX COMPONENT 2"/>
    <property type="match status" value="1"/>
</dbReference>
<evidence type="ECO:0000259" key="10">
    <source>
        <dbReference type="Pfam" id="PF12022"/>
    </source>
</evidence>
<dbReference type="GO" id="GO:0015031">
    <property type="term" value="P:protein transport"/>
    <property type="evidence" value="ECO:0007669"/>
    <property type="project" value="UniProtKB-KW"/>
</dbReference>
<evidence type="ECO:0000256" key="8">
    <source>
        <dbReference type="ARBA" id="ARBA00031344"/>
    </source>
</evidence>
<keyword evidence="4" id="KW-0813">Transport</keyword>
<sequence>MPDLHPHSPHSPTLPRKATDLFGDPIESHPIWFKQSSFLDPNFDPESYISDLRTFVPFETLRSELRAHLSSLKHELIDLINRDYADFVNLSTKLVDVDASVVRMRAPLSELREKIVVFRAAVEDSLVALKSGLQQRAEAQAAREVLELLLDTFHVVSKVEKLIKELPSLPADWSNGDVNSVEKGHLSNGIPLQHAESGTNLRETQSMLLERIASEMNRLKFYMTHAQAIIFCYRFQEIAGTLDSALMLGSLVPVHNPNSEQMESPELTLKQSVSLLACLRTCWSEDVLVISCSDKFLKLSLQLVSRYSNWLSTGLAARKFPNSGSNPGSEWAVSAALDDLVYVIHDVNCLAEEVCGNYLDHVLELLKSCSPEVLNLVKQSIVHGGTSLKDLVPQVINSITETVVEKSVDVLKQLKGITATYRMTNKPAPVRHSVYVSGILRPLKDFLDGEKATTYLSDETRNELIHRATFDITGRYHGQATDLVNLARRTESSLQKIRLGAQQRRGGLGSETLDNTISETDKEYGRNLSALGVDARKIPAYCDLWNCVATSERQNAITF</sequence>
<evidence type="ECO:0000256" key="5">
    <source>
        <dbReference type="ARBA" id="ARBA00022927"/>
    </source>
</evidence>
<keyword evidence="6" id="KW-0333">Golgi apparatus</keyword>
<dbReference type="GO" id="GO:0031410">
    <property type="term" value="C:cytoplasmic vesicle"/>
    <property type="evidence" value="ECO:0007669"/>
    <property type="project" value="EnsemblPlants"/>
</dbReference>
<dbReference type="STRING" id="79200.A0A164UNS3"/>
<evidence type="ECO:0000256" key="4">
    <source>
        <dbReference type="ARBA" id="ARBA00022448"/>
    </source>
</evidence>
<dbReference type="InterPro" id="IPR024602">
    <property type="entry name" value="COG_su2_N"/>
</dbReference>
<protein>
    <recommendedName>
        <fullName evidence="3">Conserved oligomeric Golgi complex subunit 2</fullName>
    </recommendedName>
    <alternativeName>
        <fullName evidence="8">Component of oligomeric Golgi complex 2</fullName>
    </alternativeName>
</protein>
<evidence type="ECO:0000256" key="6">
    <source>
        <dbReference type="ARBA" id="ARBA00023034"/>
    </source>
</evidence>
<evidence type="ECO:0000256" key="3">
    <source>
        <dbReference type="ARBA" id="ARBA00020977"/>
    </source>
</evidence>
<dbReference type="GO" id="GO:0000139">
    <property type="term" value="C:Golgi membrane"/>
    <property type="evidence" value="ECO:0007669"/>
    <property type="project" value="UniProtKB-SubCell"/>
</dbReference>
<evidence type="ECO:0000256" key="1">
    <source>
        <dbReference type="ARBA" id="ARBA00004395"/>
    </source>
</evidence>
<dbReference type="GO" id="GO:0017119">
    <property type="term" value="C:Golgi transport complex"/>
    <property type="evidence" value="ECO:0007669"/>
    <property type="project" value="TreeGrafter"/>
</dbReference>
<dbReference type="Pfam" id="PF12022">
    <property type="entry name" value="COG2_C"/>
    <property type="match status" value="1"/>
</dbReference>
<keyword evidence="5" id="KW-0653">Protein transport</keyword>
<comment type="subcellular location">
    <subcellularLocation>
        <location evidence="1">Golgi apparatus membrane</location>
        <topology evidence="1">Peripheral membrane protein</topology>
    </subcellularLocation>
</comment>
<accession>A0A164UNS3</accession>
<evidence type="ECO:0000259" key="9">
    <source>
        <dbReference type="Pfam" id="PF06148"/>
    </source>
</evidence>
<dbReference type="GO" id="GO:0006891">
    <property type="term" value="P:intra-Golgi vesicle-mediated transport"/>
    <property type="evidence" value="ECO:0007669"/>
    <property type="project" value="TreeGrafter"/>
</dbReference>
<dbReference type="GO" id="GO:0060178">
    <property type="term" value="P:regulation of exocyst localization"/>
    <property type="evidence" value="ECO:0007669"/>
    <property type="project" value="EnsemblPlants"/>
</dbReference>
<dbReference type="AlphaFoldDB" id="A0A164UNS3"/>